<gene>
    <name evidence="1" type="ORF">MRB53_011731</name>
</gene>
<keyword evidence="2" id="KW-1185">Reference proteome</keyword>
<organism evidence="1 2">
    <name type="scientific">Persea americana</name>
    <name type="common">Avocado</name>
    <dbReference type="NCBI Taxonomy" id="3435"/>
    <lineage>
        <taxon>Eukaryota</taxon>
        <taxon>Viridiplantae</taxon>
        <taxon>Streptophyta</taxon>
        <taxon>Embryophyta</taxon>
        <taxon>Tracheophyta</taxon>
        <taxon>Spermatophyta</taxon>
        <taxon>Magnoliopsida</taxon>
        <taxon>Magnoliidae</taxon>
        <taxon>Laurales</taxon>
        <taxon>Lauraceae</taxon>
        <taxon>Persea</taxon>
    </lineage>
</organism>
<evidence type="ECO:0000313" key="2">
    <source>
        <dbReference type="Proteomes" id="UP001234297"/>
    </source>
</evidence>
<proteinExistence type="predicted"/>
<reference evidence="1 2" key="1">
    <citation type="journal article" date="2022" name="Hortic Res">
        <title>A haplotype resolved chromosomal level avocado genome allows analysis of novel avocado genes.</title>
        <authorList>
            <person name="Nath O."/>
            <person name="Fletcher S.J."/>
            <person name="Hayward A."/>
            <person name="Shaw L.M."/>
            <person name="Masouleh A.K."/>
            <person name="Furtado A."/>
            <person name="Henry R.J."/>
            <person name="Mitter N."/>
        </authorList>
    </citation>
    <scope>NUCLEOTIDE SEQUENCE [LARGE SCALE GENOMIC DNA]</scope>
    <source>
        <strain evidence="2">cv. Hass</strain>
    </source>
</reference>
<sequence length="759" mass="83503">MEGPSPKHKLVEIKKRSKSNPEKEHSSKSRGGEEPMVQTSKFLSRRLPLSTSTPTNPTSKFLPPFLSQTGTQTQTPSSSPLPPTPSFASILQQIKHQRPLQQAHALLITSALANNVFLSNRLINSYSSLGLLPIAHHIFHQMPLKNVVSWTILISGLSKNGLFTEALEVFCQMKDSGVAPNAVTFVSVLPACAHLGMIRIGKSIHGLLIRWGIEINVYVETSLVDLYAKCGSLGVARRLFDQMSERNVVSWNAIISGYSENGLGEEALNLYKRMQSNGFVPDFVTIMSLLLACSGLGRLQIGKMVHGFMIKCAFENDELVVTALMDMYVKCECIEDGYQVFCMKLVKDVVAWTLMISSFSEVGYGNKAMELFHEMIAEGDVKLDSVSLIAVLSSCARLGALQQGRRVHGLTKKIGFEDDVFVGSALIDMYANCGSLENARSVFDGMAQKDVVCWNAMIAANGMNGCGADAVGLFFQMKDLGLNPDAATYVSVLCACSHAGLVDQGICIFYSMVDELDSDVIPNLQHYACVVDLLGRAGRLNDACSLLNSMPLQPDTGVYGALLGACRNHENINLGLEISEKLFELDPQDAGYYVLLANMYAVAGNWEGVKTTRVFLRSKGLKKAPGFSSIEIDREVYAFMAGDRDHPQYDDIDKFLKALITKIEAAGYVPDTKFVFQDVADDVKRDLLYHHSEKLAIAFGLLRTQPGMAVRITKNLRMCNDCHTASKFISSAAGREIVIKDANRFHYFRDGVCSCKDYW</sequence>
<comment type="caution">
    <text evidence="1">The sequence shown here is derived from an EMBL/GenBank/DDBJ whole genome shotgun (WGS) entry which is preliminary data.</text>
</comment>
<evidence type="ECO:0000313" key="1">
    <source>
        <dbReference type="EMBL" id="KAJ8637464.1"/>
    </source>
</evidence>
<dbReference type="Proteomes" id="UP001234297">
    <property type="component" value="Chromosome 3"/>
</dbReference>
<name>A0ACC2LVN9_PERAE</name>
<accession>A0ACC2LVN9</accession>
<protein>
    <submittedName>
        <fullName evidence="1">Uncharacterized protein</fullName>
    </submittedName>
</protein>
<dbReference type="EMBL" id="CM056811">
    <property type="protein sequence ID" value="KAJ8637464.1"/>
    <property type="molecule type" value="Genomic_DNA"/>
</dbReference>